<keyword evidence="1" id="KW-0645">Protease</keyword>
<keyword evidence="5" id="KW-0482">Metalloprotease</keyword>
<evidence type="ECO:0000313" key="7">
    <source>
        <dbReference type="EMBL" id="TPE43979.1"/>
    </source>
</evidence>
<dbReference type="InterPro" id="IPR020891">
    <property type="entry name" value="UPF0758_CS"/>
</dbReference>
<protein>
    <submittedName>
        <fullName evidence="7">DNA repair protein</fullName>
    </submittedName>
</protein>
<proteinExistence type="predicted"/>
<dbReference type="InterPro" id="IPR001405">
    <property type="entry name" value="UPF0758"/>
</dbReference>
<dbReference type="Pfam" id="PF04002">
    <property type="entry name" value="RadC"/>
    <property type="match status" value="1"/>
</dbReference>
<evidence type="ECO:0000256" key="4">
    <source>
        <dbReference type="ARBA" id="ARBA00022833"/>
    </source>
</evidence>
<dbReference type="PROSITE" id="PS50249">
    <property type="entry name" value="MPN"/>
    <property type="match status" value="1"/>
</dbReference>
<dbReference type="InterPro" id="IPR025657">
    <property type="entry name" value="RadC_JAB"/>
</dbReference>
<dbReference type="GO" id="GO:0006508">
    <property type="term" value="P:proteolysis"/>
    <property type="evidence" value="ECO:0007669"/>
    <property type="project" value="UniProtKB-KW"/>
</dbReference>
<accession>A0A501W2Z1</accession>
<evidence type="ECO:0000256" key="1">
    <source>
        <dbReference type="ARBA" id="ARBA00022670"/>
    </source>
</evidence>
<evidence type="ECO:0000313" key="8">
    <source>
        <dbReference type="Proteomes" id="UP000316727"/>
    </source>
</evidence>
<organism evidence="7 8">
    <name type="scientific">Pontibacter mangrovi</name>
    <dbReference type="NCBI Taxonomy" id="2589816"/>
    <lineage>
        <taxon>Bacteria</taxon>
        <taxon>Pseudomonadati</taxon>
        <taxon>Bacteroidota</taxon>
        <taxon>Cytophagia</taxon>
        <taxon>Cytophagales</taxon>
        <taxon>Hymenobacteraceae</taxon>
        <taxon>Pontibacter</taxon>
    </lineage>
</organism>
<dbReference type="EMBL" id="VFRQ01000005">
    <property type="protein sequence ID" value="TPE43979.1"/>
    <property type="molecule type" value="Genomic_DNA"/>
</dbReference>
<evidence type="ECO:0000259" key="6">
    <source>
        <dbReference type="PROSITE" id="PS50249"/>
    </source>
</evidence>
<dbReference type="CDD" id="cd08071">
    <property type="entry name" value="MPN_DUF2466"/>
    <property type="match status" value="1"/>
</dbReference>
<comment type="caution">
    <text evidence="7">The sequence shown here is derived from an EMBL/GenBank/DDBJ whole genome shotgun (WGS) entry which is preliminary data.</text>
</comment>
<dbReference type="PANTHER" id="PTHR30471:SF3">
    <property type="entry name" value="UPF0758 PROTEIN YEES-RELATED"/>
    <property type="match status" value="1"/>
</dbReference>
<name>A0A501W2Z1_9BACT</name>
<gene>
    <name evidence="7" type="ORF">FJM65_11175</name>
</gene>
<sequence length="160" mass="17647">MTKVEEYTSKIVAKSELLAEVELAYKSKLKPSERTKITCSTDIYTYLTKIYGDNIAHVEYFYVILLNRANHVLGWNIISKGGVAGTVADPKIILQAALLANASSIILAHNHPSGNTKPSSADIQLTKKVKQAGEFMDMPILDHVILTEEGYYSFADEGIL</sequence>
<evidence type="ECO:0000256" key="3">
    <source>
        <dbReference type="ARBA" id="ARBA00022801"/>
    </source>
</evidence>
<dbReference type="OrthoDB" id="9804482at2"/>
<evidence type="ECO:0000256" key="5">
    <source>
        <dbReference type="ARBA" id="ARBA00023049"/>
    </source>
</evidence>
<dbReference type="RefSeq" id="WP_140621602.1">
    <property type="nucleotide sequence ID" value="NZ_VFRQ01000005.1"/>
</dbReference>
<dbReference type="InterPro" id="IPR037518">
    <property type="entry name" value="MPN"/>
</dbReference>
<keyword evidence="3" id="KW-0378">Hydrolase</keyword>
<keyword evidence="4" id="KW-0862">Zinc</keyword>
<evidence type="ECO:0000256" key="2">
    <source>
        <dbReference type="ARBA" id="ARBA00022723"/>
    </source>
</evidence>
<dbReference type="GO" id="GO:0046872">
    <property type="term" value="F:metal ion binding"/>
    <property type="evidence" value="ECO:0007669"/>
    <property type="project" value="UniProtKB-KW"/>
</dbReference>
<dbReference type="GO" id="GO:0008237">
    <property type="term" value="F:metallopeptidase activity"/>
    <property type="evidence" value="ECO:0007669"/>
    <property type="project" value="UniProtKB-KW"/>
</dbReference>
<keyword evidence="2" id="KW-0479">Metal-binding</keyword>
<dbReference type="PANTHER" id="PTHR30471">
    <property type="entry name" value="DNA REPAIR PROTEIN RADC"/>
    <property type="match status" value="1"/>
</dbReference>
<reference evidence="7 8" key="1">
    <citation type="submission" date="2019-06" db="EMBL/GenBank/DDBJ databases">
        <title>A novel bacterium of genus Pontibacter, isolated from marine sediment.</title>
        <authorList>
            <person name="Huang H."/>
            <person name="Mo K."/>
            <person name="Hu Y."/>
        </authorList>
    </citation>
    <scope>NUCLEOTIDE SEQUENCE [LARGE SCALE GENOMIC DNA]</scope>
    <source>
        <strain evidence="7 8">HB172049</strain>
    </source>
</reference>
<dbReference type="Gene3D" id="3.40.140.10">
    <property type="entry name" value="Cytidine Deaminase, domain 2"/>
    <property type="match status" value="1"/>
</dbReference>
<dbReference type="AlphaFoldDB" id="A0A501W2Z1"/>
<feature type="domain" description="MPN" evidence="6">
    <location>
        <begin position="36"/>
        <end position="160"/>
    </location>
</feature>
<dbReference type="Proteomes" id="UP000316727">
    <property type="component" value="Unassembled WGS sequence"/>
</dbReference>
<dbReference type="PROSITE" id="PS01302">
    <property type="entry name" value="UPF0758"/>
    <property type="match status" value="1"/>
</dbReference>
<keyword evidence="8" id="KW-1185">Reference proteome</keyword>